<proteinExistence type="predicted"/>
<dbReference type="InterPro" id="IPR036116">
    <property type="entry name" value="FN3_sf"/>
</dbReference>
<dbReference type="PANTHER" id="PTHR23037">
    <property type="entry name" value="CYTOKINE RECEPTOR"/>
    <property type="match status" value="1"/>
</dbReference>
<sequence>MIFSSFLMLVWICSGSASTLPHHIECTVVNLEYVNCTWDGNGTMVENYTFLSSYKNPAVGVECSSYQYVRAVRIGCVVPYSEKDLQRFEEFYTWLYTDINNMTKREYKSLLKRVKLNAPYNMTVLLKDPELWIYWNNTSNIKPQCQEREVRYRINGNKWSIYSSRMENSFNVPFPNAQSLYEFQVRVRMSSTCGESELWSEWSESVFWGSKKINDTDTGQQTSAALMVLCTVGAAVVLIMLTCLLIHSERIRVILIPVVPGPKNLKDLIDSYNGNVENWLHISKELQDGFKPNFSERPCTVREFKTETHSESESDDCLSVHTAVSSDYQSMQSYSSTSTLPSHSHSPSTETTPLNGM</sequence>
<evidence type="ECO:0000256" key="6">
    <source>
        <dbReference type="ARBA" id="ARBA00023170"/>
    </source>
</evidence>
<dbReference type="AlphaFoldDB" id="A0AAE0QI02"/>
<evidence type="ECO:0000313" key="12">
    <source>
        <dbReference type="Proteomes" id="UP001274896"/>
    </source>
</evidence>
<feature type="signal peptide" evidence="9">
    <location>
        <begin position="1"/>
        <end position="17"/>
    </location>
</feature>
<dbReference type="EMBL" id="JAUCMX010000015">
    <property type="protein sequence ID" value="KAK3521579.1"/>
    <property type="molecule type" value="Genomic_DNA"/>
</dbReference>
<evidence type="ECO:0000313" key="11">
    <source>
        <dbReference type="EMBL" id="KAK3521579.1"/>
    </source>
</evidence>
<accession>A0AAE0QI02</accession>
<feature type="region of interest" description="Disordered" evidence="7">
    <location>
        <begin position="333"/>
        <end position="357"/>
    </location>
</feature>
<dbReference type="PANTHER" id="PTHR23037:SF47">
    <property type="entry name" value="INTERLEUKIN 2 RECEPTOR SUBUNIT GAMMA"/>
    <property type="match status" value="1"/>
</dbReference>
<evidence type="ECO:0000256" key="7">
    <source>
        <dbReference type="SAM" id="MobiDB-lite"/>
    </source>
</evidence>
<evidence type="ECO:0000256" key="4">
    <source>
        <dbReference type="ARBA" id="ARBA00022989"/>
    </source>
</evidence>
<name>A0AAE0QI02_9TELE</name>
<evidence type="ECO:0000256" key="8">
    <source>
        <dbReference type="SAM" id="Phobius"/>
    </source>
</evidence>
<organism evidence="11 12">
    <name type="scientific">Hemibagrus guttatus</name>
    <dbReference type="NCBI Taxonomy" id="175788"/>
    <lineage>
        <taxon>Eukaryota</taxon>
        <taxon>Metazoa</taxon>
        <taxon>Chordata</taxon>
        <taxon>Craniata</taxon>
        <taxon>Vertebrata</taxon>
        <taxon>Euteleostomi</taxon>
        <taxon>Actinopterygii</taxon>
        <taxon>Neopterygii</taxon>
        <taxon>Teleostei</taxon>
        <taxon>Ostariophysi</taxon>
        <taxon>Siluriformes</taxon>
        <taxon>Bagridae</taxon>
        <taxon>Hemibagrus</taxon>
    </lineage>
</organism>
<dbReference type="InterPro" id="IPR048651">
    <property type="entry name" value="CRLF2-like_D1"/>
</dbReference>
<keyword evidence="12" id="KW-1185">Reference proteome</keyword>
<dbReference type="GO" id="GO:0009897">
    <property type="term" value="C:external side of plasma membrane"/>
    <property type="evidence" value="ECO:0007669"/>
    <property type="project" value="TreeGrafter"/>
</dbReference>
<dbReference type="Pfam" id="PF21604">
    <property type="entry name" value="CRLF2_D1"/>
    <property type="match status" value="1"/>
</dbReference>
<keyword evidence="5 8" id="KW-0472">Membrane</keyword>
<dbReference type="SUPFAM" id="SSF49265">
    <property type="entry name" value="Fibronectin type III"/>
    <property type="match status" value="2"/>
</dbReference>
<dbReference type="InterPro" id="IPR013783">
    <property type="entry name" value="Ig-like_fold"/>
</dbReference>
<evidence type="ECO:0000256" key="3">
    <source>
        <dbReference type="ARBA" id="ARBA00022729"/>
    </source>
</evidence>
<evidence type="ECO:0000256" key="9">
    <source>
        <dbReference type="SAM" id="SignalP"/>
    </source>
</evidence>
<keyword evidence="4 8" id="KW-1133">Transmembrane helix</keyword>
<feature type="chain" id="PRO_5042220177" description="Cytokine receptor-like factor 2-like D1 domain-containing protein" evidence="9">
    <location>
        <begin position="18"/>
        <end position="357"/>
    </location>
</feature>
<dbReference type="Gene3D" id="2.60.40.10">
    <property type="entry name" value="Immunoglobulins"/>
    <property type="match status" value="2"/>
</dbReference>
<keyword evidence="3 9" id="KW-0732">Signal</keyword>
<feature type="transmembrane region" description="Helical" evidence="8">
    <location>
        <begin position="224"/>
        <end position="246"/>
    </location>
</feature>
<evidence type="ECO:0000256" key="5">
    <source>
        <dbReference type="ARBA" id="ARBA00023136"/>
    </source>
</evidence>
<evidence type="ECO:0000259" key="10">
    <source>
        <dbReference type="Pfam" id="PF21604"/>
    </source>
</evidence>
<dbReference type="GO" id="GO:0004896">
    <property type="term" value="F:cytokine receptor activity"/>
    <property type="evidence" value="ECO:0007669"/>
    <property type="project" value="TreeGrafter"/>
</dbReference>
<keyword evidence="2 8" id="KW-0812">Transmembrane</keyword>
<keyword evidence="6" id="KW-0675">Receptor</keyword>
<comment type="subcellular location">
    <subcellularLocation>
        <location evidence="1">Membrane</location>
        <topology evidence="1">Single-pass membrane protein</topology>
    </subcellularLocation>
</comment>
<evidence type="ECO:0000256" key="1">
    <source>
        <dbReference type="ARBA" id="ARBA00004167"/>
    </source>
</evidence>
<dbReference type="Proteomes" id="UP001274896">
    <property type="component" value="Unassembled WGS sequence"/>
</dbReference>
<gene>
    <name evidence="11" type="ORF">QTP70_014765</name>
</gene>
<protein>
    <recommendedName>
        <fullName evidence="10">Cytokine receptor-like factor 2-like D1 domain-containing protein</fullName>
    </recommendedName>
</protein>
<comment type="caution">
    <text evidence="11">The sequence shown here is derived from an EMBL/GenBank/DDBJ whole genome shotgun (WGS) entry which is preliminary data.</text>
</comment>
<reference evidence="11" key="1">
    <citation type="submission" date="2023-06" db="EMBL/GenBank/DDBJ databases">
        <title>Male Hemibagrus guttatus genome.</title>
        <authorList>
            <person name="Bian C."/>
        </authorList>
    </citation>
    <scope>NUCLEOTIDE SEQUENCE</scope>
    <source>
        <strain evidence="11">Male_cb2023</strain>
        <tissue evidence="11">Muscle</tissue>
    </source>
</reference>
<evidence type="ECO:0000256" key="2">
    <source>
        <dbReference type="ARBA" id="ARBA00022692"/>
    </source>
</evidence>
<feature type="domain" description="Cytokine receptor-like factor 2-like D1" evidence="10">
    <location>
        <begin position="29"/>
        <end position="77"/>
    </location>
</feature>